<reference evidence="2" key="2">
    <citation type="journal article" date="2021" name="Genome Biol. Evol.">
        <title>Developing a high-quality reference genome for a parasitic bivalve with doubly uniparental inheritance (Bivalvia: Unionida).</title>
        <authorList>
            <person name="Smith C.H."/>
        </authorList>
    </citation>
    <scope>NUCLEOTIDE SEQUENCE</scope>
    <source>
        <strain evidence="2">CHS0354</strain>
        <tissue evidence="2">Mantle</tissue>
    </source>
</reference>
<sequence length="115" mass="12439">MQTTSGRSLQTPRDSNKTGSKTDKRIPTASRHLGTSVYLGRRGEEGEEERIMRMSCTPSNADNDLITSYTIPAQPTLVAAVVVIPEKNIGLEGRLSDICSIYTVVGFGAIIQAIQ</sequence>
<feature type="compositionally biased region" description="Basic and acidic residues" evidence="1">
    <location>
        <begin position="14"/>
        <end position="26"/>
    </location>
</feature>
<gene>
    <name evidence="2" type="ORF">CHS0354_008698</name>
</gene>
<keyword evidence="3" id="KW-1185">Reference proteome</keyword>
<organism evidence="2 3">
    <name type="scientific">Potamilus streckersoni</name>
    <dbReference type="NCBI Taxonomy" id="2493646"/>
    <lineage>
        <taxon>Eukaryota</taxon>
        <taxon>Metazoa</taxon>
        <taxon>Spiralia</taxon>
        <taxon>Lophotrochozoa</taxon>
        <taxon>Mollusca</taxon>
        <taxon>Bivalvia</taxon>
        <taxon>Autobranchia</taxon>
        <taxon>Heteroconchia</taxon>
        <taxon>Palaeoheterodonta</taxon>
        <taxon>Unionida</taxon>
        <taxon>Unionoidea</taxon>
        <taxon>Unionidae</taxon>
        <taxon>Ambleminae</taxon>
        <taxon>Lampsilini</taxon>
        <taxon>Potamilus</taxon>
    </lineage>
</organism>
<reference evidence="2" key="1">
    <citation type="journal article" date="2021" name="Genome Biol. Evol.">
        <title>A High-Quality Reference Genome for a Parasitic Bivalve with Doubly Uniparental Inheritance (Bivalvia: Unionida).</title>
        <authorList>
            <person name="Smith C.H."/>
        </authorList>
    </citation>
    <scope>NUCLEOTIDE SEQUENCE</scope>
    <source>
        <strain evidence="2">CHS0354</strain>
    </source>
</reference>
<evidence type="ECO:0000313" key="2">
    <source>
        <dbReference type="EMBL" id="KAK3610408.1"/>
    </source>
</evidence>
<comment type="caution">
    <text evidence="2">The sequence shown here is derived from an EMBL/GenBank/DDBJ whole genome shotgun (WGS) entry which is preliminary data.</text>
</comment>
<evidence type="ECO:0000256" key="1">
    <source>
        <dbReference type="SAM" id="MobiDB-lite"/>
    </source>
</evidence>
<evidence type="ECO:0000313" key="3">
    <source>
        <dbReference type="Proteomes" id="UP001195483"/>
    </source>
</evidence>
<feature type="compositionally biased region" description="Polar residues" evidence="1">
    <location>
        <begin position="1"/>
        <end position="13"/>
    </location>
</feature>
<reference evidence="2" key="3">
    <citation type="submission" date="2023-05" db="EMBL/GenBank/DDBJ databases">
        <authorList>
            <person name="Smith C.H."/>
        </authorList>
    </citation>
    <scope>NUCLEOTIDE SEQUENCE</scope>
    <source>
        <strain evidence="2">CHS0354</strain>
        <tissue evidence="2">Mantle</tissue>
    </source>
</reference>
<dbReference type="Proteomes" id="UP001195483">
    <property type="component" value="Unassembled WGS sequence"/>
</dbReference>
<feature type="region of interest" description="Disordered" evidence="1">
    <location>
        <begin position="1"/>
        <end position="36"/>
    </location>
</feature>
<dbReference type="AlphaFoldDB" id="A0AAE0WCM3"/>
<name>A0AAE0WCM3_9BIVA</name>
<dbReference type="EMBL" id="JAEAOA010000568">
    <property type="protein sequence ID" value="KAK3610408.1"/>
    <property type="molecule type" value="Genomic_DNA"/>
</dbReference>
<proteinExistence type="predicted"/>
<protein>
    <submittedName>
        <fullName evidence="2">Uncharacterized protein</fullName>
    </submittedName>
</protein>
<accession>A0AAE0WCM3</accession>